<evidence type="ECO:0000313" key="3">
    <source>
        <dbReference type="EMBL" id="CUQ44121.1"/>
    </source>
</evidence>
<dbReference type="Proteomes" id="UP000095576">
    <property type="component" value="Unassembled WGS sequence"/>
</dbReference>
<dbReference type="KEGG" id="btho:Btheta7330_04416"/>
<keyword evidence="1" id="KW-0472">Membrane</keyword>
<dbReference type="AlphaFoldDB" id="A0A0P0FF68"/>
<evidence type="ECO:0000313" key="2">
    <source>
        <dbReference type="EMBL" id="CUP85256.1"/>
    </source>
</evidence>
<evidence type="ECO:0000313" key="5">
    <source>
        <dbReference type="Proteomes" id="UP000095576"/>
    </source>
</evidence>
<dbReference type="PATRIC" id="fig|818.23.peg.4555"/>
<protein>
    <submittedName>
        <fullName evidence="2">Uncharacterized protein</fullName>
    </submittedName>
</protein>
<dbReference type="EMBL" id="CZAP01000014">
    <property type="protein sequence ID" value="CUP85256.1"/>
    <property type="molecule type" value="Genomic_DNA"/>
</dbReference>
<keyword evidence="1" id="KW-1133">Transmembrane helix</keyword>
<organism evidence="2 5">
    <name type="scientific">Bacteroides thetaiotaomicron</name>
    <dbReference type="NCBI Taxonomy" id="818"/>
    <lineage>
        <taxon>Bacteria</taxon>
        <taxon>Pseudomonadati</taxon>
        <taxon>Bacteroidota</taxon>
        <taxon>Bacteroidia</taxon>
        <taxon>Bacteroidales</taxon>
        <taxon>Bacteroidaceae</taxon>
        <taxon>Bacteroides</taxon>
    </lineage>
</organism>
<sequence>MIFIPFAKLEYSFYSYYHIYSFFSYICFERNFSFVYLLDFKKKKESWKQKN</sequence>
<feature type="transmembrane region" description="Helical" evidence="1">
    <location>
        <begin position="17"/>
        <end position="38"/>
    </location>
</feature>
<proteinExistence type="predicted"/>
<evidence type="ECO:0000256" key="1">
    <source>
        <dbReference type="SAM" id="Phobius"/>
    </source>
</evidence>
<reference evidence="4 5" key="1">
    <citation type="submission" date="2015-09" db="EMBL/GenBank/DDBJ databases">
        <authorList>
            <consortium name="Pathogen Informatics"/>
        </authorList>
    </citation>
    <scope>NUCLEOTIDE SEQUENCE [LARGE SCALE GENOMIC DNA]</scope>
    <source>
        <strain evidence="2 5">2789STDY5834899</strain>
        <strain evidence="3 4">2789STDY5834945</strain>
    </source>
</reference>
<dbReference type="Proteomes" id="UP000095541">
    <property type="component" value="Unassembled WGS sequence"/>
</dbReference>
<accession>I0PZY0</accession>
<name>A0A0P0FF68_BACT4</name>
<accession>A0A0P0FF68</accession>
<keyword evidence="1" id="KW-0812">Transmembrane</keyword>
<dbReference type="EMBL" id="CZBI01000009">
    <property type="protein sequence ID" value="CUQ44121.1"/>
    <property type="molecule type" value="Genomic_DNA"/>
</dbReference>
<gene>
    <name evidence="2" type="ORF">ERS852511_03422</name>
    <name evidence="3" type="ORF">ERS852557_04512</name>
</gene>
<evidence type="ECO:0000313" key="4">
    <source>
        <dbReference type="Proteomes" id="UP000095541"/>
    </source>
</evidence>